<protein>
    <submittedName>
        <fullName evidence="1">Unannotated protein</fullName>
    </submittedName>
</protein>
<name>A0A6J7FQV5_9ZZZZ</name>
<reference evidence="1" key="1">
    <citation type="submission" date="2020-05" db="EMBL/GenBank/DDBJ databases">
        <authorList>
            <person name="Chiriac C."/>
            <person name="Salcher M."/>
            <person name="Ghai R."/>
            <person name="Kavagutti S V."/>
        </authorList>
    </citation>
    <scope>NUCLEOTIDE SEQUENCE</scope>
</reference>
<accession>A0A6J7FQV5</accession>
<dbReference type="EMBL" id="CAFBLP010000145">
    <property type="protein sequence ID" value="CAB4896164.1"/>
    <property type="molecule type" value="Genomic_DNA"/>
</dbReference>
<dbReference type="AlphaFoldDB" id="A0A6J7FQV5"/>
<evidence type="ECO:0000313" key="1">
    <source>
        <dbReference type="EMBL" id="CAB4896164.1"/>
    </source>
</evidence>
<organism evidence="1">
    <name type="scientific">freshwater metagenome</name>
    <dbReference type="NCBI Taxonomy" id="449393"/>
    <lineage>
        <taxon>unclassified sequences</taxon>
        <taxon>metagenomes</taxon>
        <taxon>ecological metagenomes</taxon>
    </lineage>
</organism>
<proteinExistence type="predicted"/>
<sequence length="88" mass="9349">MPLIEKSALVHAGLVASFVDLVHTEGDRPFGPEPVLPAIWIVTDSRFWAPALGFVMVKSMVSMTALVLPTLGFGTRSPVVSAVDATTQ</sequence>
<gene>
    <name evidence="1" type="ORF">UFOPK3376_03167</name>
</gene>